<proteinExistence type="predicted"/>
<organism evidence="3">
    <name type="scientific">Soboliphyme baturini</name>
    <dbReference type="NCBI Taxonomy" id="241478"/>
    <lineage>
        <taxon>Eukaryota</taxon>
        <taxon>Metazoa</taxon>
        <taxon>Ecdysozoa</taxon>
        <taxon>Nematoda</taxon>
        <taxon>Enoplea</taxon>
        <taxon>Dorylaimia</taxon>
        <taxon>Dioctophymatida</taxon>
        <taxon>Dioctophymatoidea</taxon>
        <taxon>Soboliphymatidae</taxon>
        <taxon>Soboliphyme</taxon>
    </lineage>
</organism>
<gene>
    <name evidence="1" type="ORF">SBAD_LOCUS9770</name>
</gene>
<evidence type="ECO:0000313" key="1">
    <source>
        <dbReference type="EMBL" id="VDP25801.1"/>
    </source>
</evidence>
<dbReference type="EMBL" id="UZAM01013142">
    <property type="protein sequence ID" value="VDP25801.1"/>
    <property type="molecule type" value="Genomic_DNA"/>
</dbReference>
<evidence type="ECO:0000313" key="2">
    <source>
        <dbReference type="Proteomes" id="UP000270296"/>
    </source>
</evidence>
<sequence length="54" mass="6713">MTIHYQIKPCRALSTLLSTDSRKSNRILFRVLRHNWKKYGKRWRKLQWHGFKDI</sequence>
<name>A0A183J1M2_9BILA</name>
<protein>
    <submittedName>
        <fullName evidence="3">Transposase</fullName>
    </submittedName>
</protein>
<dbReference type="WBParaSite" id="SBAD_0001012001-mRNA-1">
    <property type="protein sequence ID" value="SBAD_0001012001-mRNA-1"/>
    <property type="gene ID" value="SBAD_0001012001"/>
</dbReference>
<dbReference type="AlphaFoldDB" id="A0A183J1M2"/>
<dbReference type="Proteomes" id="UP000270296">
    <property type="component" value="Unassembled WGS sequence"/>
</dbReference>
<reference evidence="1 2" key="2">
    <citation type="submission" date="2018-11" db="EMBL/GenBank/DDBJ databases">
        <authorList>
            <consortium name="Pathogen Informatics"/>
        </authorList>
    </citation>
    <scope>NUCLEOTIDE SEQUENCE [LARGE SCALE GENOMIC DNA]</scope>
</reference>
<accession>A0A183J1M2</accession>
<keyword evidence="2" id="KW-1185">Reference proteome</keyword>
<reference evidence="3" key="1">
    <citation type="submission" date="2016-06" db="UniProtKB">
        <authorList>
            <consortium name="WormBaseParasite"/>
        </authorList>
    </citation>
    <scope>IDENTIFICATION</scope>
</reference>
<evidence type="ECO:0000313" key="3">
    <source>
        <dbReference type="WBParaSite" id="SBAD_0001012001-mRNA-1"/>
    </source>
</evidence>